<feature type="compositionally biased region" description="Gly residues" evidence="3">
    <location>
        <begin position="1021"/>
        <end position="1033"/>
    </location>
</feature>
<reference evidence="5 6" key="1">
    <citation type="submission" date="2024-09" db="EMBL/GenBank/DDBJ databases">
        <title>Rethinking Asexuality: The Enigmatic Case of Functional Sexual Genes in Lepraria (Stereocaulaceae).</title>
        <authorList>
            <person name="Doellman M."/>
            <person name="Sun Y."/>
            <person name="Barcenas-Pena A."/>
            <person name="Lumbsch H.T."/>
            <person name="Grewe F."/>
        </authorList>
    </citation>
    <scope>NUCLEOTIDE SEQUENCE [LARGE SCALE GENOMIC DNA]</scope>
    <source>
        <strain evidence="5 6">Grewe 0041</strain>
    </source>
</reference>
<evidence type="ECO:0000256" key="3">
    <source>
        <dbReference type="SAM" id="MobiDB-lite"/>
    </source>
</evidence>
<feature type="region of interest" description="Disordered" evidence="3">
    <location>
        <begin position="839"/>
        <end position="892"/>
    </location>
</feature>
<feature type="region of interest" description="Disordered" evidence="3">
    <location>
        <begin position="434"/>
        <end position="475"/>
    </location>
</feature>
<dbReference type="InterPro" id="IPR036397">
    <property type="entry name" value="RNaseH_sf"/>
</dbReference>
<keyword evidence="2" id="KW-0378">Hydrolase</keyword>
<accession>A0ABR4AW65</accession>
<sequence>MSSSTGRDETKWMENEARPSVGIPSPKTRQDRTWKPTQGICFGDASNRTWSPPNDIRFSPGPSPRMHSGDDARKLSTSTKRRISDTSRPSVIGDTSSERAYYVGRDELLAKASTFEAPEVQNLLHSELGTPRPVTELRQELESRLAESPRIRIVAPDNSFIRRVRTGPELPGNGSVSGASRAPTLSPGEVDLPTHPTSTAGPDQKVDSRSVQPEAQLPREMKIPLYPSVRQRTIKSTKTPIIGGNPSRALPSSSVSRSKRRMKDPIIISGYATVNTSFRAYEARRIQKVQQSLLDLMLEIDRLLRGVFTLPEMALKLRDLQNETGFHEDAPNGHFHSYRITRGFFDKLSSPRPGYKANWAICDLERCLIREPFCSFQESQNRLWRAIRSLVSFRIFRIRALGPDREQRSKKRALFRWIFKKWLLEHDEQLLAQVRPEGSSKPRAGAEQALGRVSEDHDRNPVSSGTLDHSSANGLNFQPSQQLAYPDLSTAGCLAEREPLYPVLDVSQSTCGIEDPGTIEKGRSPLGDNCGSLPPPEDAPFCTPLGFHIPKAKLQQAIDAEPTSVGAYWQYTLYQGPEGDKDKVKVHYCKSKDATERICQLFLDEEVIGFDIEWKMNASATDGVKKNVALVQVASEKRIALFHIARYPNAITVDDFVAPTFKRIMESPNVSKVGVSIKGDCTRLRKFMNIKSRGIFELSHLYKLVKFSSGDVKKINKVMVNLAQQVQEHLQLPLWKGELRLSDWSQDLNYQQIQYAASDSYAGFQLYHILESKRKALDPTPPRPAHAELNLPIRLANGQTVATYEEAPETAEESSVGAEPDLPIPTEELARDFLNIEVEDPSPKDSSLGPFAKATTKKQTKAHQLSKISSTSSAPAPPNSSSAPPVSNKPLHPNVIEANAWATRYMNSLPADRKPVAKPADLRAYHLWYHQGLEITQIASHLRDHPLAISTVAGYILRAIQAEYLPFPRNRVWALVPNVHRSFRVVYKAMIVNRLKEEERAKDNAALGDTGGVGRLKDGGSNEGGGGSQSSRA</sequence>
<name>A0ABR4AW65_9LECA</name>
<dbReference type="InterPro" id="IPR051132">
    <property type="entry name" value="3-5_Exonuclease_domain"/>
</dbReference>
<feature type="region of interest" description="Disordered" evidence="3">
    <location>
        <begin position="1001"/>
        <end position="1033"/>
    </location>
</feature>
<feature type="region of interest" description="Disordered" evidence="3">
    <location>
        <begin position="238"/>
        <end position="258"/>
    </location>
</feature>
<protein>
    <recommendedName>
        <fullName evidence="4">3'-5' exonuclease domain-containing protein</fullName>
    </recommendedName>
</protein>
<feature type="compositionally biased region" description="Low complexity" evidence="3">
    <location>
        <begin position="866"/>
        <end position="890"/>
    </location>
</feature>
<dbReference type="SUPFAM" id="SSF53098">
    <property type="entry name" value="Ribonuclease H-like"/>
    <property type="match status" value="1"/>
</dbReference>
<evidence type="ECO:0000256" key="2">
    <source>
        <dbReference type="ARBA" id="ARBA00022801"/>
    </source>
</evidence>
<feature type="region of interest" description="Disordered" evidence="3">
    <location>
        <begin position="164"/>
        <end position="218"/>
    </location>
</feature>
<dbReference type="InterPro" id="IPR012337">
    <property type="entry name" value="RNaseH-like_sf"/>
</dbReference>
<dbReference type="Gene3D" id="3.30.420.10">
    <property type="entry name" value="Ribonuclease H-like superfamily/Ribonuclease H"/>
    <property type="match status" value="1"/>
</dbReference>
<dbReference type="Proteomes" id="UP001590951">
    <property type="component" value="Unassembled WGS sequence"/>
</dbReference>
<evidence type="ECO:0000256" key="1">
    <source>
        <dbReference type="ARBA" id="ARBA00022722"/>
    </source>
</evidence>
<feature type="compositionally biased region" description="Low complexity" evidence="3">
    <location>
        <begin position="247"/>
        <end position="256"/>
    </location>
</feature>
<proteinExistence type="predicted"/>
<feature type="compositionally biased region" description="Polar residues" evidence="3">
    <location>
        <begin position="461"/>
        <end position="475"/>
    </location>
</feature>
<feature type="region of interest" description="Disordered" evidence="3">
    <location>
        <begin position="1"/>
        <end position="93"/>
    </location>
</feature>
<evidence type="ECO:0000259" key="4">
    <source>
        <dbReference type="SMART" id="SM00474"/>
    </source>
</evidence>
<dbReference type="PANTHER" id="PTHR13620:SF104">
    <property type="entry name" value="EXONUCLEASE 3'-5' DOMAIN-CONTAINING PROTEIN 2"/>
    <property type="match status" value="1"/>
</dbReference>
<evidence type="ECO:0000313" key="6">
    <source>
        <dbReference type="Proteomes" id="UP001590951"/>
    </source>
</evidence>
<feature type="region of interest" description="Disordered" evidence="3">
    <location>
        <begin position="803"/>
        <end position="824"/>
    </location>
</feature>
<keyword evidence="6" id="KW-1185">Reference proteome</keyword>
<dbReference type="CDD" id="cd06141">
    <property type="entry name" value="WRN_exo"/>
    <property type="match status" value="1"/>
</dbReference>
<keyword evidence="1" id="KW-0540">Nuclease</keyword>
<dbReference type="InterPro" id="IPR002562">
    <property type="entry name" value="3'-5'_exonuclease_dom"/>
</dbReference>
<feature type="domain" description="3'-5' exonuclease" evidence="4">
    <location>
        <begin position="586"/>
        <end position="775"/>
    </location>
</feature>
<organism evidence="5 6">
    <name type="scientific">Lepraria finkii</name>
    <dbReference type="NCBI Taxonomy" id="1340010"/>
    <lineage>
        <taxon>Eukaryota</taxon>
        <taxon>Fungi</taxon>
        <taxon>Dikarya</taxon>
        <taxon>Ascomycota</taxon>
        <taxon>Pezizomycotina</taxon>
        <taxon>Lecanoromycetes</taxon>
        <taxon>OSLEUM clade</taxon>
        <taxon>Lecanoromycetidae</taxon>
        <taxon>Lecanorales</taxon>
        <taxon>Lecanorineae</taxon>
        <taxon>Stereocaulaceae</taxon>
        <taxon>Lepraria</taxon>
    </lineage>
</organism>
<dbReference type="SMART" id="SM00474">
    <property type="entry name" value="35EXOc"/>
    <property type="match status" value="1"/>
</dbReference>
<dbReference type="PANTHER" id="PTHR13620">
    <property type="entry name" value="3-5 EXONUCLEASE"/>
    <property type="match status" value="1"/>
</dbReference>
<gene>
    <name evidence="5" type="ORF">ABVK25_010841</name>
</gene>
<dbReference type="EMBL" id="JBHFEH010000076">
    <property type="protein sequence ID" value="KAL2048889.1"/>
    <property type="molecule type" value="Genomic_DNA"/>
</dbReference>
<comment type="caution">
    <text evidence="5">The sequence shown here is derived from an EMBL/GenBank/DDBJ whole genome shotgun (WGS) entry which is preliminary data.</text>
</comment>
<evidence type="ECO:0000313" key="5">
    <source>
        <dbReference type="EMBL" id="KAL2048889.1"/>
    </source>
</evidence>
<dbReference type="Pfam" id="PF01612">
    <property type="entry name" value="DNA_pol_A_exo1"/>
    <property type="match status" value="1"/>
</dbReference>
<feature type="compositionally biased region" description="Basic and acidic residues" evidence="3">
    <location>
        <begin position="1"/>
        <end position="17"/>
    </location>
</feature>